<proteinExistence type="predicted"/>
<dbReference type="InterPro" id="IPR036770">
    <property type="entry name" value="Ankyrin_rpt-contain_sf"/>
</dbReference>
<feature type="non-terminal residue" evidence="1">
    <location>
        <position position="1"/>
    </location>
</feature>
<name>A0AA88XVK7_PINIB</name>
<dbReference type="SUPFAM" id="SSF48403">
    <property type="entry name" value="Ankyrin repeat"/>
    <property type="match status" value="1"/>
</dbReference>
<evidence type="ECO:0000313" key="1">
    <source>
        <dbReference type="EMBL" id="KAK3092683.1"/>
    </source>
</evidence>
<dbReference type="AlphaFoldDB" id="A0AA88XVK7"/>
<organism evidence="1 2">
    <name type="scientific">Pinctada imbricata</name>
    <name type="common">Atlantic pearl-oyster</name>
    <name type="synonym">Pinctada martensii</name>
    <dbReference type="NCBI Taxonomy" id="66713"/>
    <lineage>
        <taxon>Eukaryota</taxon>
        <taxon>Metazoa</taxon>
        <taxon>Spiralia</taxon>
        <taxon>Lophotrochozoa</taxon>
        <taxon>Mollusca</taxon>
        <taxon>Bivalvia</taxon>
        <taxon>Autobranchia</taxon>
        <taxon>Pteriomorphia</taxon>
        <taxon>Pterioida</taxon>
        <taxon>Pterioidea</taxon>
        <taxon>Pteriidae</taxon>
        <taxon>Pinctada</taxon>
    </lineage>
</organism>
<dbReference type="Gene3D" id="1.25.40.20">
    <property type="entry name" value="Ankyrin repeat-containing domain"/>
    <property type="match status" value="1"/>
</dbReference>
<evidence type="ECO:0000313" key="2">
    <source>
        <dbReference type="Proteomes" id="UP001186944"/>
    </source>
</evidence>
<accession>A0AA88XVK7</accession>
<keyword evidence="2" id="KW-1185">Reference proteome</keyword>
<comment type="caution">
    <text evidence="1">The sequence shown here is derived from an EMBL/GenBank/DDBJ whole genome shotgun (WGS) entry which is preliminary data.</text>
</comment>
<protein>
    <submittedName>
        <fullName evidence="1">Uncharacterized protein</fullName>
    </submittedName>
</protein>
<gene>
    <name evidence="1" type="ORF">FSP39_005857</name>
</gene>
<dbReference type="EMBL" id="VSWD01000009">
    <property type="protein sequence ID" value="KAK3092683.1"/>
    <property type="molecule type" value="Genomic_DNA"/>
</dbReference>
<sequence>DVPLLVQATLNDSDDMLRTLLGNPPCRLKAEWCGGINTLVFTYSGYSVVQLARALGFTQCLEVLVNAGIPNDPDNSQNCSVVNVVFDLKSSKYSSSELVQRLANSGYGVNTCIEVGDAKFPPIYDAIVKSELEMIKALLAAGATLFGVKDVTVLGCPPRLLAEFIHHNADICTEKGSVLNSILEVRNSNREKLLHLVLNCAHTIPRTDRDKLQELSKDMSFYGYQKVNEFLTIPRRLTLLSRDAIRRHYGHRIHAYIDTECLPPVTIDFLKCRQALKPFLDRPLEFSKACEPLASDTFVCHFPDDF</sequence>
<dbReference type="Proteomes" id="UP001186944">
    <property type="component" value="Unassembled WGS sequence"/>
</dbReference>
<reference evidence="1" key="1">
    <citation type="submission" date="2019-08" db="EMBL/GenBank/DDBJ databases">
        <title>The improved chromosome-level genome for the pearl oyster Pinctada fucata martensii using PacBio sequencing and Hi-C.</title>
        <authorList>
            <person name="Zheng Z."/>
        </authorList>
    </citation>
    <scope>NUCLEOTIDE SEQUENCE</scope>
    <source>
        <strain evidence="1">ZZ-2019</strain>
        <tissue evidence="1">Adductor muscle</tissue>
    </source>
</reference>